<sequence>MKKRSLCLGRSVNQIPIGALVLGDARPRRLKPVAEDAPRVSGDRRCRGREGSGPRLQSTLACRPDFWIHERRNKSITHASGSMGGDMEL</sequence>
<name>A0A0A9G5Z4_ARUDO</name>
<proteinExistence type="predicted"/>
<protein>
    <submittedName>
        <fullName evidence="2">Uncharacterized protein</fullName>
    </submittedName>
</protein>
<dbReference type="EMBL" id="GBRH01179002">
    <property type="protein sequence ID" value="JAE18894.1"/>
    <property type="molecule type" value="Transcribed_RNA"/>
</dbReference>
<reference evidence="2" key="1">
    <citation type="submission" date="2014-09" db="EMBL/GenBank/DDBJ databases">
        <authorList>
            <person name="Magalhaes I.L.F."/>
            <person name="Oliveira U."/>
            <person name="Santos F.R."/>
            <person name="Vidigal T.H.D.A."/>
            <person name="Brescovit A.D."/>
            <person name="Santos A.J."/>
        </authorList>
    </citation>
    <scope>NUCLEOTIDE SEQUENCE</scope>
    <source>
        <tissue evidence="2">Shoot tissue taken approximately 20 cm above the soil surface</tissue>
    </source>
</reference>
<dbReference type="AlphaFoldDB" id="A0A0A9G5Z4"/>
<feature type="compositionally biased region" description="Basic and acidic residues" evidence="1">
    <location>
        <begin position="34"/>
        <end position="52"/>
    </location>
</feature>
<organism evidence="2">
    <name type="scientific">Arundo donax</name>
    <name type="common">Giant reed</name>
    <name type="synonym">Donax arundinaceus</name>
    <dbReference type="NCBI Taxonomy" id="35708"/>
    <lineage>
        <taxon>Eukaryota</taxon>
        <taxon>Viridiplantae</taxon>
        <taxon>Streptophyta</taxon>
        <taxon>Embryophyta</taxon>
        <taxon>Tracheophyta</taxon>
        <taxon>Spermatophyta</taxon>
        <taxon>Magnoliopsida</taxon>
        <taxon>Liliopsida</taxon>
        <taxon>Poales</taxon>
        <taxon>Poaceae</taxon>
        <taxon>PACMAD clade</taxon>
        <taxon>Arundinoideae</taxon>
        <taxon>Arundineae</taxon>
        <taxon>Arundo</taxon>
    </lineage>
</organism>
<reference evidence="2" key="2">
    <citation type="journal article" date="2015" name="Data Brief">
        <title>Shoot transcriptome of the giant reed, Arundo donax.</title>
        <authorList>
            <person name="Barrero R.A."/>
            <person name="Guerrero F.D."/>
            <person name="Moolhuijzen P."/>
            <person name="Goolsby J.A."/>
            <person name="Tidwell J."/>
            <person name="Bellgard S.E."/>
            <person name="Bellgard M.I."/>
        </authorList>
    </citation>
    <scope>NUCLEOTIDE SEQUENCE</scope>
    <source>
        <tissue evidence="2">Shoot tissue taken approximately 20 cm above the soil surface</tissue>
    </source>
</reference>
<evidence type="ECO:0000256" key="1">
    <source>
        <dbReference type="SAM" id="MobiDB-lite"/>
    </source>
</evidence>
<accession>A0A0A9G5Z4</accession>
<feature type="region of interest" description="Disordered" evidence="1">
    <location>
        <begin position="34"/>
        <end position="57"/>
    </location>
</feature>
<evidence type="ECO:0000313" key="2">
    <source>
        <dbReference type="EMBL" id="JAE18894.1"/>
    </source>
</evidence>